<proteinExistence type="predicted"/>
<comment type="caution">
    <text evidence="1">The sequence shown here is derived from an EMBL/GenBank/DDBJ whole genome shotgun (WGS) entry which is preliminary data.</text>
</comment>
<evidence type="ECO:0008006" key="3">
    <source>
        <dbReference type="Google" id="ProtNLM"/>
    </source>
</evidence>
<sequence length="66" mass="7725">MLELFLFFIFFCIVPRTTVLFPRRNNVILFLYSRVLAVIEVINLADLGVRYVTTTNANEIRRSVTD</sequence>
<reference evidence="1 2" key="1">
    <citation type="submission" date="2023-03" db="EMBL/GenBank/DDBJ databases">
        <title>High recombination rates correlate with genetic variation in Cardiocondyla obscurior ants.</title>
        <authorList>
            <person name="Errbii M."/>
        </authorList>
    </citation>
    <scope>NUCLEOTIDE SEQUENCE [LARGE SCALE GENOMIC DNA]</scope>
    <source>
        <strain evidence="1">Alpha-2009</strain>
        <tissue evidence="1">Whole body</tissue>
    </source>
</reference>
<organism evidence="1 2">
    <name type="scientific">Cardiocondyla obscurior</name>
    <dbReference type="NCBI Taxonomy" id="286306"/>
    <lineage>
        <taxon>Eukaryota</taxon>
        <taxon>Metazoa</taxon>
        <taxon>Ecdysozoa</taxon>
        <taxon>Arthropoda</taxon>
        <taxon>Hexapoda</taxon>
        <taxon>Insecta</taxon>
        <taxon>Pterygota</taxon>
        <taxon>Neoptera</taxon>
        <taxon>Endopterygota</taxon>
        <taxon>Hymenoptera</taxon>
        <taxon>Apocrita</taxon>
        <taxon>Aculeata</taxon>
        <taxon>Formicoidea</taxon>
        <taxon>Formicidae</taxon>
        <taxon>Myrmicinae</taxon>
        <taxon>Cardiocondyla</taxon>
    </lineage>
</organism>
<name>A0AAW2GRX5_9HYME</name>
<accession>A0AAW2GRX5</accession>
<evidence type="ECO:0000313" key="2">
    <source>
        <dbReference type="Proteomes" id="UP001430953"/>
    </source>
</evidence>
<dbReference type="Proteomes" id="UP001430953">
    <property type="component" value="Unassembled WGS sequence"/>
</dbReference>
<dbReference type="EMBL" id="JADYXP020000002">
    <property type="protein sequence ID" value="KAL0130011.1"/>
    <property type="molecule type" value="Genomic_DNA"/>
</dbReference>
<evidence type="ECO:0000313" key="1">
    <source>
        <dbReference type="EMBL" id="KAL0130011.1"/>
    </source>
</evidence>
<gene>
    <name evidence="1" type="ORF">PUN28_001948</name>
</gene>
<dbReference type="AlphaFoldDB" id="A0AAW2GRX5"/>
<keyword evidence="2" id="KW-1185">Reference proteome</keyword>
<protein>
    <recommendedName>
        <fullName evidence="3">Secreted protein</fullName>
    </recommendedName>
</protein>